<dbReference type="GO" id="GO:0022857">
    <property type="term" value="F:transmembrane transporter activity"/>
    <property type="evidence" value="ECO:0007669"/>
    <property type="project" value="InterPro"/>
</dbReference>
<keyword evidence="1" id="KW-0472">Membrane</keyword>
<dbReference type="SUPFAM" id="SSF103473">
    <property type="entry name" value="MFS general substrate transporter"/>
    <property type="match status" value="1"/>
</dbReference>
<feature type="transmembrane region" description="Helical" evidence="1">
    <location>
        <begin position="318"/>
        <end position="337"/>
    </location>
</feature>
<dbReference type="InterPro" id="IPR036259">
    <property type="entry name" value="MFS_trans_sf"/>
</dbReference>
<keyword evidence="1" id="KW-0812">Transmembrane</keyword>
<name>A0A7C5L7Z6_CALS0</name>
<evidence type="ECO:0000256" key="1">
    <source>
        <dbReference type="SAM" id="Phobius"/>
    </source>
</evidence>
<feature type="transmembrane region" description="Helical" evidence="1">
    <location>
        <begin position="154"/>
        <end position="173"/>
    </location>
</feature>
<organism evidence="3">
    <name type="scientific">Caldiarchaeum subterraneum</name>
    <dbReference type="NCBI Taxonomy" id="311458"/>
    <lineage>
        <taxon>Archaea</taxon>
        <taxon>Nitrososphaerota</taxon>
        <taxon>Candidatus Caldarchaeales</taxon>
        <taxon>Candidatus Caldarchaeaceae</taxon>
        <taxon>Candidatus Caldarchaeum</taxon>
    </lineage>
</organism>
<dbReference type="PANTHER" id="PTHR43129:SF1">
    <property type="entry name" value="FOSMIDOMYCIN RESISTANCE PROTEIN"/>
    <property type="match status" value="1"/>
</dbReference>
<gene>
    <name evidence="3" type="ORF">ENM11_05560</name>
</gene>
<dbReference type="EMBL" id="DRWN01000045">
    <property type="protein sequence ID" value="HHK68602.1"/>
    <property type="molecule type" value="Genomic_DNA"/>
</dbReference>
<reference evidence="3" key="1">
    <citation type="journal article" date="2020" name="mSystems">
        <title>Genome- and Community-Level Interaction Insights into Carbon Utilization and Element Cycling Functions of Hydrothermarchaeota in Hydrothermal Sediment.</title>
        <authorList>
            <person name="Zhou Z."/>
            <person name="Liu Y."/>
            <person name="Xu W."/>
            <person name="Pan J."/>
            <person name="Luo Z.H."/>
            <person name="Li M."/>
        </authorList>
    </citation>
    <scope>NUCLEOTIDE SEQUENCE [LARGE SCALE GENOMIC DNA]</scope>
    <source>
        <strain evidence="3">SpSt-1056</strain>
    </source>
</reference>
<dbReference type="PANTHER" id="PTHR43129">
    <property type="entry name" value="FOSMIDOMYCIN RESISTANCE PROTEIN"/>
    <property type="match status" value="1"/>
</dbReference>
<dbReference type="CDD" id="cd17478">
    <property type="entry name" value="MFS_FsR"/>
    <property type="match status" value="1"/>
</dbReference>
<feature type="transmembrane region" description="Helical" evidence="1">
    <location>
        <begin position="232"/>
        <end position="255"/>
    </location>
</feature>
<proteinExistence type="predicted"/>
<feature type="transmembrane region" description="Helical" evidence="1">
    <location>
        <begin position="94"/>
        <end position="112"/>
    </location>
</feature>
<dbReference type="InterPro" id="IPR020846">
    <property type="entry name" value="MFS_dom"/>
</dbReference>
<feature type="transmembrane region" description="Helical" evidence="1">
    <location>
        <begin position="124"/>
        <end position="148"/>
    </location>
</feature>
<keyword evidence="1" id="KW-1133">Transmembrane helix</keyword>
<feature type="transmembrane region" description="Helical" evidence="1">
    <location>
        <begin position="194"/>
        <end position="220"/>
    </location>
</feature>
<evidence type="ECO:0000259" key="2">
    <source>
        <dbReference type="PROSITE" id="PS50850"/>
    </source>
</evidence>
<sequence>MKGRLLTLSFSHMSNDMLYTALPPLLPLLAQQHNLSTAALGLIPAAYMISASFLQIAVGAFYDRKQSVVMMPLGLAAGGFAIASIGFLPTYWAIFSAAVLGGVGSAFFHPVATSLSSASQKRSMTVSVFMIGGDIGLALGSLVCSLAVSAMGLNGTLLLVFPPLAMAIASSRIKNENINNTVQKMGAAFRSAGLKHLFMLLAAAILRGVAITSLITYLPLYLASRGYAVAHAGSLLTVMLIAGAGGMLSSGLLSVKFGKTRVAAIYLLFSGILLLALVFTPTTYIIIALFLLGFVILAVHPLLVAASHDLLPNNVGMASALMYGVTLGLANLTVPLVGVLIDLLGYSTVFTFLSALPFAAALLASRINVEKPAFSNAERMVN</sequence>
<dbReference type="PROSITE" id="PS50850">
    <property type="entry name" value="MFS"/>
    <property type="match status" value="1"/>
</dbReference>
<protein>
    <submittedName>
        <fullName evidence="3">MFS transporter</fullName>
    </submittedName>
</protein>
<feature type="transmembrane region" description="Helical" evidence="1">
    <location>
        <begin position="262"/>
        <end position="279"/>
    </location>
</feature>
<feature type="transmembrane region" description="Helical" evidence="1">
    <location>
        <begin position="343"/>
        <end position="364"/>
    </location>
</feature>
<dbReference type="Gene3D" id="1.20.1250.20">
    <property type="entry name" value="MFS general substrate transporter like domains"/>
    <property type="match status" value="2"/>
</dbReference>
<dbReference type="Pfam" id="PF07690">
    <property type="entry name" value="MFS_1"/>
    <property type="match status" value="1"/>
</dbReference>
<comment type="caution">
    <text evidence="3">The sequence shown here is derived from an EMBL/GenBank/DDBJ whole genome shotgun (WGS) entry which is preliminary data.</text>
</comment>
<accession>A0A7C5L7Z6</accession>
<evidence type="ECO:0000313" key="3">
    <source>
        <dbReference type="EMBL" id="HHK68602.1"/>
    </source>
</evidence>
<feature type="transmembrane region" description="Helical" evidence="1">
    <location>
        <begin position="40"/>
        <end position="62"/>
    </location>
</feature>
<feature type="transmembrane region" description="Helical" evidence="1">
    <location>
        <begin position="69"/>
        <end position="88"/>
    </location>
</feature>
<dbReference type="InterPro" id="IPR011701">
    <property type="entry name" value="MFS"/>
</dbReference>
<feature type="transmembrane region" description="Helical" evidence="1">
    <location>
        <begin position="285"/>
        <end position="306"/>
    </location>
</feature>
<dbReference type="GO" id="GO:0005886">
    <property type="term" value="C:plasma membrane"/>
    <property type="evidence" value="ECO:0007669"/>
    <property type="project" value="TreeGrafter"/>
</dbReference>
<feature type="domain" description="Major facilitator superfamily (MFS) profile" evidence="2">
    <location>
        <begin position="4"/>
        <end position="372"/>
    </location>
</feature>
<dbReference type="AlphaFoldDB" id="A0A7C5L7Z6"/>